<proteinExistence type="predicted"/>
<evidence type="ECO:0000313" key="2">
    <source>
        <dbReference type="Proteomes" id="UP000800097"/>
    </source>
</evidence>
<gene>
    <name evidence="1" type="ORF">EI97DRAFT_194507</name>
</gene>
<dbReference type="GeneID" id="54546802"/>
<keyword evidence="2" id="KW-1185">Reference proteome</keyword>
<dbReference type="AlphaFoldDB" id="A0A6A6J8L7"/>
<dbReference type="EMBL" id="ML986515">
    <property type="protein sequence ID" value="KAF2272911.1"/>
    <property type="molecule type" value="Genomic_DNA"/>
</dbReference>
<name>A0A6A6J8L7_WESOR</name>
<protein>
    <submittedName>
        <fullName evidence="1">Uncharacterized protein</fullName>
    </submittedName>
</protein>
<evidence type="ECO:0000313" key="1">
    <source>
        <dbReference type="EMBL" id="KAF2272911.1"/>
    </source>
</evidence>
<accession>A0A6A6J8L7</accession>
<sequence>MHCVFVSGVGLYIIHHSHLPLRHLISPSGLSPRGPSTPFLSLPPFSSPPTRLLSPLLTTPSPLLPPAPTIPMRVSARAGFWTADAWCMNRAFGYDRSFCLFGFSARLPYLPLPLLYLLSGPGWMYLRTRLRLADCEGVGIASGECCYDSRFPSKPCM</sequence>
<dbReference type="Proteomes" id="UP000800097">
    <property type="component" value="Unassembled WGS sequence"/>
</dbReference>
<organism evidence="1 2">
    <name type="scientific">Westerdykella ornata</name>
    <dbReference type="NCBI Taxonomy" id="318751"/>
    <lineage>
        <taxon>Eukaryota</taxon>
        <taxon>Fungi</taxon>
        <taxon>Dikarya</taxon>
        <taxon>Ascomycota</taxon>
        <taxon>Pezizomycotina</taxon>
        <taxon>Dothideomycetes</taxon>
        <taxon>Pleosporomycetidae</taxon>
        <taxon>Pleosporales</taxon>
        <taxon>Sporormiaceae</taxon>
        <taxon>Westerdykella</taxon>
    </lineage>
</organism>
<reference evidence="1" key="1">
    <citation type="journal article" date="2020" name="Stud. Mycol.">
        <title>101 Dothideomycetes genomes: a test case for predicting lifestyles and emergence of pathogens.</title>
        <authorList>
            <person name="Haridas S."/>
            <person name="Albert R."/>
            <person name="Binder M."/>
            <person name="Bloem J."/>
            <person name="Labutti K."/>
            <person name="Salamov A."/>
            <person name="Andreopoulos B."/>
            <person name="Baker S."/>
            <person name="Barry K."/>
            <person name="Bills G."/>
            <person name="Bluhm B."/>
            <person name="Cannon C."/>
            <person name="Castanera R."/>
            <person name="Culley D."/>
            <person name="Daum C."/>
            <person name="Ezra D."/>
            <person name="Gonzalez J."/>
            <person name="Henrissat B."/>
            <person name="Kuo A."/>
            <person name="Liang C."/>
            <person name="Lipzen A."/>
            <person name="Lutzoni F."/>
            <person name="Magnuson J."/>
            <person name="Mondo S."/>
            <person name="Nolan M."/>
            <person name="Ohm R."/>
            <person name="Pangilinan J."/>
            <person name="Park H.-J."/>
            <person name="Ramirez L."/>
            <person name="Alfaro M."/>
            <person name="Sun H."/>
            <person name="Tritt A."/>
            <person name="Yoshinaga Y."/>
            <person name="Zwiers L.-H."/>
            <person name="Turgeon B."/>
            <person name="Goodwin S."/>
            <person name="Spatafora J."/>
            <person name="Crous P."/>
            <person name="Grigoriev I."/>
        </authorList>
    </citation>
    <scope>NUCLEOTIDE SEQUENCE</scope>
    <source>
        <strain evidence="1">CBS 379.55</strain>
    </source>
</reference>
<dbReference type="RefSeq" id="XP_033650450.1">
    <property type="nucleotide sequence ID" value="XM_033793627.1"/>
</dbReference>